<comment type="similarity">
    <text evidence="1">Belongs to the complex I 24 kDa subunit family.</text>
</comment>
<evidence type="ECO:0000313" key="9">
    <source>
        <dbReference type="Proteomes" id="UP000233387"/>
    </source>
</evidence>
<dbReference type="PANTHER" id="PTHR10371:SF3">
    <property type="entry name" value="NADH DEHYDROGENASE [UBIQUINONE] FLAVOPROTEIN 2, MITOCHONDRIAL"/>
    <property type="match status" value="1"/>
</dbReference>
<dbReference type="Proteomes" id="UP000233387">
    <property type="component" value="Unassembled WGS sequence"/>
</dbReference>
<dbReference type="PANTHER" id="PTHR10371">
    <property type="entry name" value="NADH DEHYDROGENASE UBIQUINONE FLAVOPROTEIN 2, MITOCHONDRIAL"/>
    <property type="match status" value="1"/>
</dbReference>
<proteinExistence type="inferred from homology"/>
<feature type="binding site" evidence="7">
    <location>
        <position position="139"/>
    </location>
    <ligand>
        <name>[2Fe-2S] cluster</name>
        <dbReference type="ChEBI" id="CHEBI:190135"/>
    </ligand>
</feature>
<dbReference type="InterPro" id="IPR042128">
    <property type="entry name" value="NuoE_dom"/>
</dbReference>
<comment type="caution">
    <text evidence="8">The sequence shown here is derived from an EMBL/GenBank/DDBJ whole genome shotgun (WGS) entry which is preliminary data.</text>
</comment>
<feature type="binding site" evidence="7">
    <location>
        <position position="103"/>
    </location>
    <ligand>
        <name>[2Fe-2S] cluster</name>
        <dbReference type="ChEBI" id="CHEBI:190135"/>
    </ligand>
</feature>
<dbReference type="Gene3D" id="3.40.30.10">
    <property type="entry name" value="Glutaredoxin"/>
    <property type="match status" value="1"/>
</dbReference>
<reference evidence="8 9" key="1">
    <citation type="submission" date="2017-06" db="EMBL/GenBank/DDBJ databases">
        <title>Raineya orbicola gen. nov., sp. nov. a slightly thermophilic bacterium of the phylum Bacteroidetes and the description of Raineyaceae fam. nov.</title>
        <authorList>
            <person name="Albuquerque L."/>
            <person name="Polonia A.R.M."/>
            <person name="Barroso C."/>
            <person name="Froufe H.J.C."/>
            <person name="Lage O."/>
            <person name="Lobo-Da-Cunha A."/>
            <person name="Egas C."/>
            <person name="Da Costa M.S."/>
        </authorList>
    </citation>
    <scope>NUCLEOTIDE SEQUENCE [LARGE SCALE GENOMIC DNA]</scope>
    <source>
        <strain evidence="8 9">SPSPC-11</strain>
    </source>
</reference>
<dbReference type="RefSeq" id="WP_101359573.1">
    <property type="nucleotide sequence ID" value="NZ_NKXO01000044.1"/>
</dbReference>
<dbReference type="InterPro" id="IPR041921">
    <property type="entry name" value="NuoE_N"/>
</dbReference>
<evidence type="ECO:0000256" key="1">
    <source>
        <dbReference type="ARBA" id="ARBA00010643"/>
    </source>
</evidence>
<protein>
    <submittedName>
        <fullName evidence="8">NADH-quinone oxidoreductase, E subunit</fullName>
    </submittedName>
</protein>
<dbReference type="AlphaFoldDB" id="A0A2N3I8H2"/>
<comment type="cofactor">
    <cofactor evidence="7">
        <name>[2Fe-2S] cluster</name>
        <dbReference type="ChEBI" id="CHEBI:190135"/>
    </cofactor>
    <text evidence="7">Binds 1 [2Fe-2S] cluster.</text>
</comment>
<dbReference type="OrthoDB" id="9807941at2"/>
<feature type="binding site" evidence="7">
    <location>
        <position position="98"/>
    </location>
    <ligand>
        <name>[2Fe-2S] cluster</name>
        <dbReference type="ChEBI" id="CHEBI:190135"/>
    </ligand>
</feature>
<dbReference type="GO" id="GO:0051537">
    <property type="term" value="F:2 iron, 2 sulfur cluster binding"/>
    <property type="evidence" value="ECO:0007669"/>
    <property type="project" value="UniProtKB-KW"/>
</dbReference>
<evidence type="ECO:0000256" key="7">
    <source>
        <dbReference type="PIRSR" id="PIRSR000216-1"/>
    </source>
</evidence>
<dbReference type="Gene3D" id="1.10.10.1590">
    <property type="entry name" value="NADH-quinone oxidoreductase subunit E"/>
    <property type="match status" value="1"/>
</dbReference>
<evidence type="ECO:0000256" key="3">
    <source>
        <dbReference type="ARBA" id="ARBA00022723"/>
    </source>
</evidence>
<accession>A0A2N3I8H2</accession>
<dbReference type="NCBIfam" id="TIGR01958">
    <property type="entry name" value="nuoE_fam"/>
    <property type="match status" value="1"/>
</dbReference>
<keyword evidence="9" id="KW-1185">Reference proteome</keyword>
<name>A0A2N3I8H2_9BACT</name>
<dbReference type="PIRSF" id="PIRSF000216">
    <property type="entry name" value="NADH_DH_24kDa"/>
    <property type="match status" value="1"/>
</dbReference>
<dbReference type="GO" id="GO:0003954">
    <property type="term" value="F:NADH dehydrogenase activity"/>
    <property type="evidence" value="ECO:0007669"/>
    <property type="project" value="TreeGrafter"/>
</dbReference>
<sequence length="180" mass="20662">MGHPTFNTDRSYHQNPRFSEERMKQIQEIIKRYPEGRQKSAILPILHIAQTEFGWISVNVMDYVAEILQIQPIEVYEVATFYTMFHLQPVGKYVLEVCRTGPCMICGAEEIFEHLQKRLGIGLNETTADGRFTIKAVECLAACGGAPCLQVKLKSEDGIYKYYENLTPAKVDELIEKEWI</sequence>
<dbReference type="InterPro" id="IPR002023">
    <property type="entry name" value="NuoE-like"/>
</dbReference>
<comment type="cofactor">
    <cofactor evidence="6">
        <name>[2Fe-2S] cluster</name>
        <dbReference type="ChEBI" id="CHEBI:190135"/>
    </cofactor>
</comment>
<dbReference type="GO" id="GO:0046872">
    <property type="term" value="F:metal ion binding"/>
    <property type="evidence" value="ECO:0007669"/>
    <property type="project" value="UniProtKB-KW"/>
</dbReference>
<keyword evidence="5 7" id="KW-0411">Iron-sulfur</keyword>
<evidence type="ECO:0000256" key="5">
    <source>
        <dbReference type="ARBA" id="ARBA00023014"/>
    </source>
</evidence>
<keyword evidence="2 7" id="KW-0001">2Fe-2S</keyword>
<dbReference type="InterPro" id="IPR036249">
    <property type="entry name" value="Thioredoxin-like_sf"/>
</dbReference>
<gene>
    <name evidence="8" type="ORF">Rain11_2310</name>
</gene>
<dbReference type="PROSITE" id="PS01099">
    <property type="entry name" value="COMPLEX1_24K"/>
    <property type="match status" value="1"/>
</dbReference>
<dbReference type="Pfam" id="PF01257">
    <property type="entry name" value="2Fe-2S_thioredx"/>
    <property type="match status" value="1"/>
</dbReference>
<evidence type="ECO:0000256" key="6">
    <source>
        <dbReference type="ARBA" id="ARBA00034078"/>
    </source>
</evidence>
<dbReference type="SUPFAM" id="SSF52833">
    <property type="entry name" value="Thioredoxin-like"/>
    <property type="match status" value="1"/>
</dbReference>
<dbReference type="CDD" id="cd03064">
    <property type="entry name" value="TRX_Fd_NuoE"/>
    <property type="match status" value="1"/>
</dbReference>
<evidence type="ECO:0000256" key="4">
    <source>
        <dbReference type="ARBA" id="ARBA00023004"/>
    </source>
</evidence>
<keyword evidence="4 7" id="KW-0408">Iron</keyword>
<organism evidence="8 9">
    <name type="scientific">Raineya orbicola</name>
    <dbReference type="NCBI Taxonomy" id="2016530"/>
    <lineage>
        <taxon>Bacteria</taxon>
        <taxon>Pseudomonadati</taxon>
        <taxon>Bacteroidota</taxon>
        <taxon>Cytophagia</taxon>
        <taxon>Cytophagales</taxon>
        <taxon>Raineyaceae</taxon>
        <taxon>Raineya</taxon>
    </lineage>
</organism>
<feature type="binding site" evidence="7">
    <location>
        <position position="143"/>
    </location>
    <ligand>
        <name>[2Fe-2S] cluster</name>
        <dbReference type="ChEBI" id="CHEBI:190135"/>
    </ligand>
</feature>
<evidence type="ECO:0000313" key="8">
    <source>
        <dbReference type="EMBL" id="PKQ66589.1"/>
    </source>
</evidence>
<evidence type="ECO:0000256" key="2">
    <source>
        <dbReference type="ARBA" id="ARBA00022714"/>
    </source>
</evidence>
<dbReference type="EMBL" id="NKXO01000044">
    <property type="protein sequence ID" value="PKQ66589.1"/>
    <property type="molecule type" value="Genomic_DNA"/>
</dbReference>
<keyword evidence="3 7" id="KW-0479">Metal-binding</keyword>
<dbReference type="FunFam" id="1.10.10.1590:FF:000001">
    <property type="entry name" value="NADH-quinone oxidoreductase subunit E"/>
    <property type="match status" value="1"/>
</dbReference>